<keyword evidence="7" id="KW-1185">Reference proteome</keyword>
<gene>
    <name evidence="6" type="ORF">SAMN05421543_13022</name>
</gene>
<evidence type="ECO:0000256" key="4">
    <source>
        <dbReference type="SAM" id="Phobius"/>
    </source>
</evidence>
<name>A0A1I7LA32_9BACL</name>
<dbReference type="RefSeq" id="WP_074956318.1">
    <property type="nucleotide sequence ID" value="NZ_FPBV01000030.1"/>
</dbReference>
<keyword evidence="4" id="KW-0812">Transmembrane</keyword>
<protein>
    <submittedName>
        <fullName evidence="6">Permease of the drug/metabolite transporter (DMT) superfamily</fullName>
    </submittedName>
</protein>
<dbReference type="AlphaFoldDB" id="A0A1I7LA32"/>
<feature type="compositionally biased region" description="Basic and acidic residues" evidence="3">
    <location>
        <begin position="73"/>
        <end position="92"/>
    </location>
</feature>
<dbReference type="PANTHER" id="PTHR22911">
    <property type="entry name" value="ACYL-MALONYL CONDENSING ENZYME-RELATED"/>
    <property type="match status" value="1"/>
</dbReference>
<dbReference type="SUPFAM" id="SSF103481">
    <property type="entry name" value="Multidrug resistance efflux transporter EmrE"/>
    <property type="match status" value="2"/>
</dbReference>
<comment type="subcellular location">
    <subcellularLocation>
        <location evidence="1">Endomembrane system</location>
        <topology evidence="1">Multi-pass membrane protein</topology>
    </subcellularLocation>
</comment>
<evidence type="ECO:0000313" key="7">
    <source>
        <dbReference type="Proteomes" id="UP000183508"/>
    </source>
</evidence>
<feature type="transmembrane region" description="Helical" evidence="4">
    <location>
        <begin position="49"/>
        <end position="67"/>
    </location>
</feature>
<reference evidence="7" key="1">
    <citation type="submission" date="2016-10" db="EMBL/GenBank/DDBJ databases">
        <authorList>
            <person name="Varghese N."/>
        </authorList>
    </citation>
    <scope>NUCLEOTIDE SEQUENCE [LARGE SCALE GENOMIC DNA]</scope>
    <source>
        <strain evidence="7">DSM 17980</strain>
    </source>
</reference>
<feature type="transmembrane region" description="Helical" evidence="4">
    <location>
        <begin position="194"/>
        <end position="214"/>
    </location>
</feature>
<feature type="domain" description="EamA" evidence="5">
    <location>
        <begin position="197"/>
        <end position="329"/>
    </location>
</feature>
<keyword evidence="4" id="KW-1133">Transmembrane helix</keyword>
<dbReference type="GO" id="GO:0016020">
    <property type="term" value="C:membrane"/>
    <property type="evidence" value="ECO:0007669"/>
    <property type="project" value="InterPro"/>
</dbReference>
<sequence>MRQVGSRRASLWYAGLVLLGGSSYGLVSPLIKLSIDHGFDVEDVTDGQYLAAVVVLWAIRLLLWAFARLRGGERGESGARGEREHGERERGDVAPPGGRAAATRAGWRDRRQLLLMTAIGACGAVTSFAYYKSLSVLPASLGIVLLFQFSWMVMGIDILVTRRVPAVEKWLGALCIAVGTVLAVGMIGQPVGSFPAWAVALGLLSALSYALTLYLSGFLSEETSPLTRSAITVTASTLVIFLLIPPRLLVDGALWHGLWFWAVLVSLFGQTLPMLLMLKAIPHTGGRMAGVLGSIELPVAVFASWLVLGEQVAWLRWGGVLLILAGIVVSEVQIGRPANKKFQL</sequence>
<dbReference type="Pfam" id="PF00892">
    <property type="entry name" value="EamA"/>
    <property type="match status" value="1"/>
</dbReference>
<organism evidence="6 7">
    <name type="scientific">Alicyclobacillus macrosporangiidus</name>
    <dbReference type="NCBI Taxonomy" id="392015"/>
    <lineage>
        <taxon>Bacteria</taxon>
        <taxon>Bacillati</taxon>
        <taxon>Bacillota</taxon>
        <taxon>Bacilli</taxon>
        <taxon>Bacillales</taxon>
        <taxon>Alicyclobacillaceae</taxon>
        <taxon>Alicyclobacillus</taxon>
    </lineage>
</organism>
<dbReference type="OrthoDB" id="3180815at2"/>
<dbReference type="PANTHER" id="PTHR22911:SF137">
    <property type="entry name" value="SOLUTE CARRIER FAMILY 35 MEMBER G2-RELATED"/>
    <property type="match status" value="1"/>
</dbReference>
<comment type="similarity">
    <text evidence="2">Belongs to the EamA transporter family.</text>
</comment>
<evidence type="ECO:0000256" key="1">
    <source>
        <dbReference type="ARBA" id="ARBA00004127"/>
    </source>
</evidence>
<feature type="transmembrane region" description="Helical" evidence="4">
    <location>
        <begin position="137"/>
        <end position="158"/>
    </location>
</feature>
<feature type="transmembrane region" description="Helical" evidence="4">
    <location>
        <begin position="290"/>
        <end position="308"/>
    </location>
</feature>
<feature type="transmembrane region" description="Helical" evidence="4">
    <location>
        <begin position="170"/>
        <end position="188"/>
    </location>
</feature>
<evidence type="ECO:0000259" key="5">
    <source>
        <dbReference type="Pfam" id="PF00892"/>
    </source>
</evidence>
<feature type="transmembrane region" description="Helical" evidence="4">
    <location>
        <begin position="314"/>
        <end position="334"/>
    </location>
</feature>
<feature type="transmembrane region" description="Helical" evidence="4">
    <location>
        <begin position="226"/>
        <end position="246"/>
    </location>
</feature>
<evidence type="ECO:0000313" key="6">
    <source>
        <dbReference type="EMBL" id="SFV06561.1"/>
    </source>
</evidence>
<evidence type="ECO:0000256" key="2">
    <source>
        <dbReference type="ARBA" id="ARBA00007362"/>
    </source>
</evidence>
<accession>A0A1I7LA32</accession>
<proteinExistence type="inferred from homology"/>
<feature type="transmembrane region" description="Helical" evidence="4">
    <location>
        <begin position="113"/>
        <end position="131"/>
    </location>
</feature>
<dbReference type="STRING" id="392015.SAMN05421543_13022"/>
<dbReference type="Proteomes" id="UP000183508">
    <property type="component" value="Unassembled WGS sequence"/>
</dbReference>
<feature type="region of interest" description="Disordered" evidence="3">
    <location>
        <begin position="73"/>
        <end position="101"/>
    </location>
</feature>
<dbReference type="InterPro" id="IPR000620">
    <property type="entry name" value="EamA_dom"/>
</dbReference>
<dbReference type="EMBL" id="FPBV01000030">
    <property type="protein sequence ID" value="SFV06561.1"/>
    <property type="molecule type" value="Genomic_DNA"/>
</dbReference>
<keyword evidence="4" id="KW-0472">Membrane</keyword>
<evidence type="ECO:0000256" key="3">
    <source>
        <dbReference type="SAM" id="MobiDB-lite"/>
    </source>
</evidence>
<dbReference type="InterPro" id="IPR037185">
    <property type="entry name" value="EmrE-like"/>
</dbReference>
<feature type="transmembrane region" description="Helical" evidence="4">
    <location>
        <begin position="258"/>
        <end position="278"/>
    </location>
</feature>